<feature type="region of interest" description="Disordered" evidence="1">
    <location>
        <begin position="101"/>
        <end position="131"/>
    </location>
</feature>
<evidence type="ECO:0008006" key="5">
    <source>
        <dbReference type="Google" id="ProtNLM"/>
    </source>
</evidence>
<dbReference type="Proteomes" id="UP001204000">
    <property type="component" value="Unassembled WGS sequence"/>
</dbReference>
<proteinExistence type="predicted"/>
<evidence type="ECO:0000256" key="1">
    <source>
        <dbReference type="SAM" id="MobiDB-lite"/>
    </source>
</evidence>
<comment type="caution">
    <text evidence="3">The sequence shown here is derived from an EMBL/GenBank/DDBJ whole genome shotgun (WGS) entry which is preliminary data.</text>
</comment>
<keyword evidence="2" id="KW-1133">Transmembrane helix</keyword>
<accession>A0ABT1G2T9</accession>
<keyword evidence="2" id="KW-0472">Membrane</keyword>
<evidence type="ECO:0000256" key="2">
    <source>
        <dbReference type="SAM" id="Phobius"/>
    </source>
</evidence>
<dbReference type="EMBL" id="JAMFTQ010000003">
    <property type="protein sequence ID" value="MCP1387388.1"/>
    <property type="molecule type" value="Genomic_DNA"/>
</dbReference>
<dbReference type="RefSeq" id="WP_253576670.1">
    <property type="nucleotide sequence ID" value="NZ_JAMFTQ010000003.1"/>
</dbReference>
<keyword evidence="4" id="KW-1185">Reference proteome</keyword>
<evidence type="ECO:0000313" key="4">
    <source>
        <dbReference type="Proteomes" id="UP001204000"/>
    </source>
</evidence>
<feature type="transmembrane region" description="Helical" evidence="2">
    <location>
        <begin position="6"/>
        <end position="26"/>
    </location>
</feature>
<name>A0ABT1G2T9_9CORY</name>
<gene>
    <name evidence="3" type="ORF">M5J20_04195</name>
</gene>
<reference evidence="3" key="1">
    <citation type="submission" date="2022-05" db="EMBL/GenBank/DDBJ databases">
        <title>Corynebacterium sp. TA-R-1 sp. nov., isolated from human feces.</title>
        <authorList>
            <person name="Shamsuzzaman M."/>
            <person name="Dahal R.H."/>
        </authorList>
    </citation>
    <scope>NUCLEOTIDE SEQUENCE</scope>
    <source>
        <strain evidence="3">TA-R-1</strain>
    </source>
</reference>
<protein>
    <recommendedName>
        <fullName evidence="5">DivIVA domain-containing protein</fullName>
    </recommendedName>
</protein>
<evidence type="ECO:0000313" key="3">
    <source>
        <dbReference type="EMBL" id="MCP1387388.1"/>
    </source>
</evidence>
<keyword evidence="2" id="KW-0812">Transmembrane</keyword>
<sequence>MLSWIMLIIALVLFSVLGVWIFAGVFGRGEALPPMMETADVKEANRAAVEAGEFDKIQLEVVHRGYRMDQVDALIAQLTGADPAGYEAGAEREIAVPAAADVPAENRVDLEEEQVEREGELTHGSNETAHR</sequence>
<organism evidence="3 4">
    <name type="scientific">Corynebacterium stercoris</name>
    <dbReference type="NCBI Taxonomy" id="2943490"/>
    <lineage>
        <taxon>Bacteria</taxon>
        <taxon>Bacillati</taxon>
        <taxon>Actinomycetota</taxon>
        <taxon>Actinomycetes</taxon>
        <taxon>Mycobacteriales</taxon>
        <taxon>Corynebacteriaceae</taxon>
        <taxon>Corynebacterium</taxon>
    </lineage>
</organism>